<keyword evidence="2" id="KW-1185">Reference proteome</keyword>
<comment type="caution">
    <text evidence="1">The sequence shown here is derived from an EMBL/GenBank/DDBJ whole genome shotgun (WGS) entry which is preliminary data.</text>
</comment>
<proteinExistence type="predicted"/>
<name>A0ACB9FFH8_ARCLA</name>
<organism evidence="1 2">
    <name type="scientific">Arctium lappa</name>
    <name type="common">Greater burdock</name>
    <name type="synonym">Lappa major</name>
    <dbReference type="NCBI Taxonomy" id="4217"/>
    <lineage>
        <taxon>Eukaryota</taxon>
        <taxon>Viridiplantae</taxon>
        <taxon>Streptophyta</taxon>
        <taxon>Embryophyta</taxon>
        <taxon>Tracheophyta</taxon>
        <taxon>Spermatophyta</taxon>
        <taxon>Magnoliopsida</taxon>
        <taxon>eudicotyledons</taxon>
        <taxon>Gunneridae</taxon>
        <taxon>Pentapetalae</taxon>
        <taxon>asterids</taxon>
        <taxon>campanulids</taxon>
        <taxon>Asterales</taxon>
        <taxon>Asteraceae</taxon>
        <taxon>Carduoideae</taxon>
        <taxon>Cardueae</taxon>
        <taxon>Arctiinae</taxon>
        <taxon>Arctium</taxon>
    </lineage>
</organism>
<reference evidence="2" key="1">
    <citation type="journal article" date="2022" name="Mol. Ecol. Resour.">
        <title>The genomes of chicory, endive, great burdock and yacon provide insights into Asteraceae palaeo-polyploidization history and plant inulin production.</title>
        <authorList>
            <person name="Fan W."/>
            <person name="Wang S."/>
            <person name="Wang H."/>
            <person name="Wang A."/>
            <person name="Jiang F."/>
            <person name="Liu H."/>
            <person name="Zhao H."/>
            <person name="Xu D."/>
            <person name="Zhang Y."/>
        </authorList>
    </citation>
    <scope>NUCLEOTIDE SEQUENCE [LARGE SCALE GENOMIC DNA]</scope>
    <source>
        <strain evidence="2">cv. Niubang</strain>
    </source>
</reference>
<evidence type="ECO:0000313" key="2">
    <source>
        <dbReference type="Proteomes" id="UP001055879"/>
    </source>
</evidence>
<evidence type="ECO:0000313" key="1">
    <source>
        <dbReference type="EMBL" id="KAI3769907.1"/>
    </source>
</evidence>
<dbReference type="EMBL" id="CM042047">
    <property type="protein sequence ID" value="KAI3769907.1"/>
    <property type="molecule type" value="Genomic_DNA"/>
</dbReference>
<protein>
    <submittedName>
        <fullName evidence="1">Uncharacterized protein</fullName>
    </submittedName>
</protein>
<gene>
    <name evidence="1" type="ORF">L6452_01021</name>
</gene>
<accession>A0ACB9FFH8</accession>
<sequence length="178" mass="20179">MIRNDEPLTPAGRLFMQPATHQIINCALGLERSIGIDEARTVLSDSLMIKHPRFCSLLVIDDHGRHYWRKTELDIDRHIIMHSDPVGELVNDDQAATNDYVADLAVSSPLSTDKPLWEVHLLSAHKSLVLRFHHALGDGISLISVQLKKKLCLSKFNMMVFGEAQRKAKHEEPSWSRL</sequence>
<reference evidence="1 2" key="2">
    <citation type="journal article" date="2022" name="Mol. Ecol. Resour.">
        <title>The genomes of chicory, endive, great burdock and yacon provide insights into Asteraceae paleo-polyploidization history and plant inulin production.</title>
        <authorList>
            <person name="Fan W."/>
            <person name="Wang S."/>
            <person name="Wang H."/>
            <person name="Wang A."/>
            <person name="Jiang F."/>
            <person name="Liu H."/>
            <person name="Zhao H."/>
            <person name="Xu D."/>
            <person name="Zhang Y."/>
        </authorList>
    </citation>
    <scope>NUCLEOTIDE SEQUENCE [LARGE SCALE GENOMIC DNA]</scope>
    <source>
        <strain evidence="2">cv. Niubang</strain>
    </source>
</reference>
<dbReference type="Proteomes" id="UP001055879">
    <property type="component" value="Linkage Group LG01"/>
</dbReference>